<dbReference type="InParanoid" id="A0A251TVW6"/>
<dbReference type="AlphaFoldDB" id="A0A251TVW6"/>
<feature type="region of interest" description="Disordered" evidence="1">
    <location>
        <begin position="168"/>
        <end position="212"/>
    </location>
</feature>
<organism evidence="3 4">
    <name type="scientific">Helianthus annuus</name>
    <name type="common">Common sunflower</name>
    <dbReference type="NCBI Taxonomy" id="4232"/>
    <lineage>
        <taxon>Eukaryota</taxon>
        <taxon>Viridiplantae</taxon>
        <taxon>Streptophyta</taxon>
        <taxon>Embryophyta</taxon>
        <taxon>Tracheophyta</taxon>
        <taxon>Spermatophyta</taxon>
        <taxon>Magnoliopsida</taxon>
        <taxon>eudicotyledons</taxon>
        <taxon>Gunneridae</taxon>
        <taxon>Pentapetalae</taxon>
        <taxon>asterids</taxon>
        <taxon>campanulids</taxon>
        <taxon>Asterales</taxon>
        <taxon>Asteraceae</taxon>
        <taxon>Asteroideae</taxon>
        <taxon>Heliantheae alliance</taxon>
        <taxon>Heliantheae</taxon>
        <taxon>Helianthus</taxon>
    </lineage>
</organism>
<evidence type="ECO:0000313" key="4">
    <source>
        <dbReference type="Proteomes" id="UP000215914"/>
    </source>
</evidence>
<dbReference type="Pfam" id="PF12776">
    <property type="entry name" value="Myb_DNA-bind_3"/>
    <property type="match status" value="1"/>
</dbReference>
<name>A0A251TVW6_HELAN</name>
<dbReference type="PANTHER" id="PTHR46250">
    <property type="entry name" value="MYB/SANT-LIKE DNA-BINDING DOMAIN PROTEIN-RELATED"/>
    <property type="match status" value="1"/>
</dbReference>
<sequence length="379" mass="43254">MFFHYMESQLDSERGPGKNKKKWNEDEDEKLVAAMLDVLNSGSNYKSGNGFKPGFFSAVERQLAISLPGAGIKAKPHIESRVKTMKSDWSAVHDMLAWNNTSGFGWDYNNGMLEAPPPVWQAYIQVHKNAAKWRSKKFPHYWDLCIVFGKDRANGRDAQTAADIISDITRDEPESEATVDGLDDVDLNQPLNSPSYEASREDSSIQRKRKRRNSWDPLMSSLKESAEIIGAEIREATNTFNRVFGTESNREELRNNLFAEMNKVVGLTTRECDKAICKLAQNEDLMVIFFKVDEERKFGWLERHDVQQLAAQKYGRYMRCAPRGDKYLLHKQSTKWITVMTMAPRRLVKGGGILDKPVIEKTSPGPRVKIKEECPVKKN</sequence>
<dbReference type="EMBL" id="CM007898">
    <property type="protein sequence ID" value="OTG15054.1"/>
    <property type="molecule type" value="Genomic_DNA"/>
</dbReference>
<feature type="domain" description="Myb/SANT-like" evidence="2">
    <location>
        <begin position="22"/>
        <end position="123"/>
    </location>
</feature>
<dbReference type="STRING" id="4232.A0A251TVW6"/>
<proteinExistence type="predicted"/>
<accession>A0A251TVW6</accession>
<evidence type="ECO:0000256" key="1">
    <source>
        <dbReference type="SAM" id="MobiDB-lite"/>
    </source>
</evidence>
<dbReference type="OMA" id="MECEAIA"/>
<evidence type="ECO:0000313" key="3">
    <source>
        <dbReference type="EMBL" id="OTG15054.1"/>
    </source>
</evidence>
<dbReference type="PANTHER" id="PTHR46250:SF17">
    <property type="entry name" value="MYB_SANT-LIKE DOMAIN-CONTAINING PROTEIN"/>
    <property type="match status" value="1"/>
</dbReference>
<gene>
    <name evidence="3" type="ORF">HannXRQ_Chr09g0256181</name>
</gene>
<evidence type="ECO:0000259" key="2">
    <source>
        <dbReference type="Pfam" id="PF12776"/>
    </source>
</evidence>
<keyword evidence="4" id="KW-1185">Reference proteome</keyword>
<reference evidence="4" key="1">
    <citation type="journal article" date="2017" name="Nature">
        <title>The sunflower genome provides insights into oil metabolism, flowering and Asterid evolution.</title>
        <authorList>
            <person name="Badouin H."/>
            <person name="Gouzy J."/>
            <person name="Grassa C.J."/>
            <person name="Murat F."/>
            <person name="Staton S.E."/>
            <person name="Cottret L."/>
            <person name="Lelandais-Briere C."/>
            <person name="Owens G.L."/>
            <person name="Carrere S."/>
            <person name="Mayjonade B."/>
            <person name="Legrand L."/>
            <person name="Gill N."/>
            <person name="Kane N.C."/>
            <person name="Bowers J.E."/>
            <person name="Hubner S."/>
            <person name="Bellec A."/>
            <person name="Berard A."/>
            <person name="Berges H."/>
            <person name="Blanchet N."/>
            <person name="Boniface M.C."/>
            <person name="Brunel D."/>
            <person name="Catrice O."/>
            <person name="Chaidir N."/>
            <person name="Claudel C."/>
            <person name="Donnadieu C."/>
            <person name="Faraut T."/>
            <person name="Fievet G."/>
            <person name="Helmstetter N."/>
            <person name="King M."/>
            <person name="Knapp S.J."/>
            <person name="Lai Z."/>
            <person name="Le Paslier M.C."/>
            <person name="Lippi Y."/>
            <person name="Lorenzon L."/>
            <person name="Mandel J.R."/>
            <person name="Marage G."/>
            <person name="Marchand G."/>
            <person name="Marquand E."/>
            <person name="Bret-Mestries E."/>
            <person name="Morien E."/>
            <person name="Nambeesan S."/>
            <person name="Nguyen T."/>
            <person name="Pegot-Espagnet P."/>
            <person name="Pouilly N."/>
            <person name="Raftis F."/>
            <person name="Sallet E."/>
            <person name="Schiex T."/>
            <person name="Thomas J."/>
            <person name="Vandecasteele C."/>
            <person name="Vares D."/>
            <person name="Vear F."/>
            <person name="Vautrin S."/>
            <person name="Crespi M."/>
            <person name="Mangin B."/>
            <person name="Burke J.M."/>
            <person name="Salse J."/>
            <person name="Munos S."/>
            <person name="Vincourt P."/>
            <person name="Rieseberg L.H."/>
            <person name="Langlade N.B."/>
        </authorList>
    </citation>
    <scope>NUCLEOTIDE SEQUENCE [LARGE SCALE GENOMIC DNA]</scope>
    <source>
        <strain evidence="4">cv. SF193</strain>
    </source>
</reference>
<protein>
    <submittedName>
        <fullName evidence="3">Putative myb/SANT-like domain-containing protein</fullName>
    </submittedName>
</protein>
<dbReference type="InterPro" id="IPR024752">
    <property type="entry name" value="Myb/SANT-like_dom"/>
</dbReference>
<feature type="region of interest" description="Disordered" evidence="1">
    <location>
        <begin position="1"/>
        <end position="24"/>
    </location>
</feature>
<dbReference type="Proteomes" id="UP000215914">
    <property type="component" value="Chromosome 9"/>
</dbReference>
<feature type="compositionally biased region" description="Acidic residues" evidence="1">
    <location>
        <begin position="173"/>
        <end position="186"/>
    </location>
</feature>